<dbReference type="Pfam" id="PF01753">
    <property type="entry name" value="zf-MYND"/>
    <property type="match status" value="1"/>
</dbReference>
<dbReference type="EMBL" id="JABCIY010000209">
    <property type="protein sequence ID" value="KAF7188355.1"/>
    <property type="molecule type" value="Genomic_DNA"/>
</dbReference>
<reference evidence="6" key="1">
    <citation type="submission" date="2020-04" db="EMBL/GenBank/DDBJ databases">
        <title>Draft genome resource of the tomato pathogen Pseudocercospora fuligena.</title>
        <authorList>
            <person name="Zaccaron A."/>
        </authorList>
    </citation>
    <scope>NUCLEOTIDE SEQUENCE</scope>
    <source>
        <strain evidence="6">PF001</strain>
    </source>
</reference>
<dbReference type="Gene3D" id="6.10.140.2220">
    <property type="match status" value="1"/>
</dbReference>
<keyword evidence="3" id="KW-0862">Zinc</keyword>
<gene>
    <name evidence="6" type="ORF">HII31_10017</name>
</gene>
<proteinExistence type="predicted"/>
<dbReference type="SUPFAM" id="SSF144232">
    <property type="entry name" value="HIT/MYND zinc finger-like"/>
    <property type="match status" value="1"/>
</dbReference>
<evidence type="ECO:0000259" key="5">
    <source>
        <dbReference type="PROSITE" id="PS50865"/>
    </source>
</evidence>
<sequence>MVVDYPICASCGSHGTQVCGGCRLVLYCSGECQKAHWQEHKKYCKSPLIKSDWQPEWIRENRVPTFVVPNDEAGQEPFGGKKFFWGNVPAFDMVDLANHESKDFAGNLRLLFAGKMSATISIYDAFSNNQAASGDLRNVFMTLASLPSSYSGAATATVNDLDFETVARNIIMLLIMLSAEDRGSSIQTTIHLWYSAFLRQKYMDFLGSKIRPLVQDVVSNITSKASDVLCGKTWAWNKSTLRVELTKARWIQLLAFFDVPPGLSTAKAHQARKAVNLASSRIDYRERRLLCHRPAHRVVDMRYGEDGVFAPFGYSREEFTVPNPTFFQGTEWPMKDSADPVAGWSLPDLLQVKAYGATNDLHGQLYFHLQTILNAVQSRVSQHECHFQMLNCNATELPSRLKGSTFARIETANIADSGYLGVQRTHATLVTLFINAVPQLNQFFPDATSEQTDLKKATSYLCANGPPKFSDLKSPYSPMLIKVSCGKDLVHDMDKSFERYMQLHNFKNVEQSCGVRMKPQNTIIEKWPMRLKLEFGQPGAQEEFDLLLGSSHTGSERYVEWTRQS</sequence>
<dbReference type="AlphaFoldDB" id="A0A8H6RAK5"/>
<evidence type="ECO:0000256" key="1">
    <source>
        <dbReference type="ARBA" id="ARBA00022723"/>
    </source>
</evidence>
<dbReference type="Pfam" id="PF14737">
    <property type="entry name" value="DUF4470"/>
    <property type="match status" value="1"/>
</dbReference>
<dbReference type="PROSITE" id="PS01360">
    <property type="entry name" value="ZF_MYND_1"/>
    <property type="match status" value="1"/>
</dbReference>
<organism evidence="6 7">
    <name type="scientific">Pseudocercospora fuligena</name>
    <dbReference type="NCBI Taxonomy" id="685502"/>
    <lineage>
        <taxon>Eukaryota</taxon>
        <taxon>Fungi</taxon>
        <taxon>Dikarya</taxon>
        <taxon>Ascomycota</taxon>
        <taxon>Pezizomycotina</taxon>
        <taxon>Dothideomycetes</taxon>
        <taxon>Dothideomycetidae</taxon>
        <taxon>Mycosphaerellales</taxon>
        <taxon>Mycosphaerellaceae</taxon>
        <taxon>Pseudocercospora</taxon>
    </lineage>
</organism>
<accession>A0A8H6RAK5</accession>
<evidence type="ECO:0000256" key="4">
    <source>
        <dbReference type="PROSITE-ProRule" id="PRU00134"/>
    </source>
</evidence>
<evidence type="ECO:0000256" key="3">
    <source>
        <dbReference type="ARBA" id="ARBA00022833"/>
    </source>
</evidence>
<evidence type="ECO:0000313" key="6">
    <source>
        <dbReference type="EMBL" id="KAF7188355.1"/>
    </source>
</evidence>
<comment type="caution">
    <text evidence="6">The sequence shown here is derived from an EMBL/GenBank/DDBJ whole genome shotgun (WGS) entry which is preliminary data.</text>
</comment>
<evidence type="ECO:0000313" key="7">
    <source>
        <dbReference type="Proteomes" id="UP000660729"/>
    </source>
</evidence>
<keyword evidence="7" id="KW-1185">Reference proteome</keyword>
<evidence type="ECO:0000256" key="2">
    <source>
        <dbReference type="ARBA" id="ARBA00022771"/>
    </source>
</evidence>
<dbReference type="InterPro" id="IPR027974">
    <property type="entry name" value="DUF4470"/>
</dbReference>
<feature type="domain" description="MYND-type" evidence="5">
    <location>
        <begin position="8"/>
        <end position="44"/>
    </location>
</feature>
<dbReference type="Proteomes" id="UP000660729">
    <property type="component" value="Unassembled WGS sequence"/>
</dbReference>
<keyword evidence="1" id="KW-0479">Metal-binding</keyword>
<name>A0A8H6RAK5_9PEZI</name>
<dbReference type="PROSITE" id="PS50865">
    <property type="entry name" value="ZF_MYND_2"/>
    <property type="match status" value="1"/>
</dbReference>
<dbReference type="OrthoDB" id="5282002at2759"/>
<protein>
    <submittedName>
        <fullName evidence="6">Zinc finger MYND domain-containing protein 10</fullName>
    </submittedName>
</protein>
<dbReference type="GO" id="GO:0008270">
    <property type="term" value="F:zinc ion binding"/>
    <property type="evidence" value="ECO:0007669"/>
    <property type="project" value="UniProtKB-KW"/>
</dbReference>
<dbReference type="InterPro" id="IPR002893">
    <property type="entry name" value="Znf_MYND"/>
</dbReference>
<keyword evidence="2 4" id="KW-0863">Zinc-finger</keyword>